<comment type="caution">
    <text evidence="2">The sequence shown here is derived from an EMBL/GenBank/DDBJ whole genome shotgun (WGS) entry which is preliminary data.</text>
</comment>
<organism evidence="2 3">
    <name type="scientific">Tropilaelaps mercedesae</name>
    <dbReference type="NCBI Taxonomy" id="418985"/>
    <lineage>
        <taxon>Eukaryota</taxon>
        <taxon>Metazoa</taxon>
        <taxon>Ecdysozoa</taxon>
        <taxon>Arthropoda</taxon>
        <taxon>Chelicerata</taxon>
        <taxon>Arachnida</taxon>
        <taxon>Acari</taxon>
        <taxon>Parasitiformes</taxon>
        <taxon>Mesostigmata</taxon>
        <taxon>Gamasina</taxon>
        <taxon>Dermanyssoidea</taxon>
        <taxon>Laelapidae</taxon>
        <taxon>Tropilaelaps</taxon>
    </lineage>
</organism>
<feature type="non-terminal residue" evidence="2">
    <location>
        <position position="1"/>
    </location>
</feature>
<accession>A0A1V9WZ99</accession>
<evidence type="ECO:0000256" key="1">
    <source>
        <dbReference type="ARBA" id="ARBA00005939"/>
    </source>
</evidence>
<dbReference type="PANTHER" id="PTHR13054">
    <property type="entry name" value="DIGEORGE SYNDROME CRITICAL REGION 6 DGCR6 FAMILY MEMBER"/>
    <property type="match status" value="1"/>
</dbReference>
<name>A0A1V9WZ99_9ACAR</name>
<dbReference type="FunCoup" id="A0A1V9WZ99">
    <property type="interactions" value="81"/>
</dbReference>
<dbReference type="AlphaFoldDB" id="A0A1V9WZ99"/>
<dbReference type="InParanoid" id="A0A1V9WZ99"/>
<evidence type="ECO:0000313" key="3">
    <source>
        <dbReference type="Proteomes" id="UP000192247"/>
    </source>
</evidence>
<evidence type="ECO:0000313" key="2">
    <source>
        <dbReference type="EMBL" id="OQR66563.1"/>
    </source>
</evidence>
<reference evidence="2 3" key="1">
    <citation type="journal article" date="2017" name="Gigascience">
        <title>Draft genome of the honey bee ectoparasitic mite, Tropilaelaps mercedesae, is shaped by the parasitic life history.</title>
        <authorList>
            <person name="Dong X."/>
            <person name="Armstrong S.D."/>
            <person name="Xia D."/>
            <person name="Makepeace B.L."/>
            <person name="Darby A.C."/>
            <person name="Kadowaki T."/>
        </authorList>
    </citation>
    <scope>NUCLEOTIDE SEQUENCE [LARGE SCALE GENOMIC DNA]</scope>
    <source>
        <strain evidence="2">Wuxi-XJTLU</strain>
    </source>
</reference>
<dbReference type="STRING" id="418985.A0A1V9WZ99"/>
<protein>
    <submittedName>
        <fullName evidence="2">Protein DGCR6-like</fullName>
    </submittedName>
</protein>
<dbReference type="InterPro" id="IPR010849">
    <property type="entry name" value="Gonadal"/>
</dbReference>
<dbReference type="PANTHER" id="PTHR13054:SF2">
    <property type="entry name" value="PROTEIN DGCR6"/>
    <property type="match status" value="1"/>
</dbReference>
<dbReference type="Proteomes" id="UP000192247">
    <property type="component" value="Unassembled WGS sequence"/>
</dbReference>
<gene>
    <name evidence="2" type="ORF">BIW11_14071</name>
</gene>
<dbReference type="EMBL" id="MNPL01031931">
    <property type="protein sequence ID" value="OQR66563.1"/>
    <property type="molecule type" value="Genomic_DNA"/>
</dbReference>
<proteinExistence type="inferred from homology"/>
<sequence>SDLQELIPASTLEDLCVALQNPTTLEVVKLLQEVQALREREFYQQRCDLVGEIKDRLGEVRKQHQERRELQAKAGLNVEELDKELNAQWDLVSDEVKRELNSKDLNIMQEIDMIVVEQQQALQGVGVPLFKETKEPNELRVQMTVLDFLLRIVRMPTFRSSTDC</sequence>
<dbReference type="OrthoDB" id="21617at2759"/>
<comment type="similarity">
    <text evidence="1">Belongs to the gonadal family.</text>
</comment>
<keyword evidence="3" id="KW-1185">Reference proteome</keyword>
<dbReference type="Pfam" id="PF07324">
    <property type="entry name" value="DGCR6"/>
    <property type="match status" value="1"/>
</dbReference>